<dbReference type="RefSeq" id="WP_188698556.1">
    <property type="nucleotide sequence ID" value="NZ_BMIR01000029.1"/>
</dbReference>
<sequence>MSNDNHNINTKDFLIGALVGGIVGGVTALLFAPKSGKELRGDLNAQSQAVKRKGGDLAVIAKEKSASLAKTVSEQSAQLANKMKDLPDSIGINTRASENTAVTGIELNKETQENDKVADAEEEK</sequence>
<keyword evidence="2" id="KW-1133">Transmembrane helix</keyword>
<evidence type="ECO:0000313" key="4">
    <source>
        <dbReference type="Proteomes" id="UP000628775"/>
    </source>
</evidence>
<evidence type="ECO:0008006" key="5">
    <source>
        <dbReference type="Google" id="ProtNLM"/>
    </source>
</evidence>
<dbReference type="InterPro" id="IPR024623">
    <property type="entry name" value="YtxH"/>
</dbReference>
<dbReference type="InterPro" id="IPR052928">
    <property type="entry name" value="Desiccation-related_membrane"/>
</dbReference>
<dbReference type="EMBL" id="BMIR01000029">
    <property type="protein sequence ID" value="GGE55300.1"/>
    <property type="molecule type" value="Genomic_DNA"/>
</dbReference>
<dbReference type="AlphaFoldDB" id="A0A8J2YN55"/>
<keyword evidence="4" id="KW-1185">Reference proteome</keyword>
<gene>
    <name evidence="3" type="ORF">GCM10011391_37890</name>
</gene>
<accession>A0A8J2YN55</accession>
<organism evidence="3 4">
    <name type="scientific">Pullulanibacillus camelliae</name>
    <dbReference type="NCBI Taxonomy" id="1707096"/>
    <lineage>
        <taxon>Bacteria</taxon>
        <taxon>Bacillati</taxon>
        <taxon>Bacillota</taxon>
        <taxon>Bacilli</taxon>
        <taxon>Bacillales</taxon>
        <taxon>Sporolactobacillaceae</taxon>
        <taxon>Pullulanibacillus</taxon>
    </lineage>
</organism>
<evidence type="ECO:0000313" key="3">
    <source>
        <dbReference type="EMBL" id="GGE55300.1"/>
    </source>
</evidence>
<reference evidence="3" key="2">
    <citation type="submission" date="2020-09" db="EMBL/GenBank/DDBJ databases">
        <authorList>
            <person name="Sun Q."/>
            <person name="Zhou Y."/>
        </authorList>
    </citation>
    <scope>NUCLEOTIDE SEQUENCE</scope>
    <source>
        <strain evidence="3">CGMCC 1.15371</strain>
    </source>
</reference>
<dbReference type="PANTHER" id="PTHR35792:SF1">
    <property type="entry name" value="SLL0268 PROTEIN"/>
    <property type="match status" value="1"/>
</dbReference>
<feature type="compositionally biased region" description="Polar residues" evidence="1">
    <location>
        <begin position="91"/>
        <end position="102"/>
    </location>
</feature>
<dbReference type="PANTHER" id="PTHR35792">
    <property type="entry name" value="GENERAL STRESS PROTEIN"/>
    <property type="match status" value="1"/>
</dbReference>
<keyword evidence="2" id="KW-0812">Transmembrane</keyword>
<protein>
    <recommendedName>
        <fullName evidence="5">YtxH domain-containing protein</fullName>
    </recommendedName>
</protein>
<dbReference type="Proteomes" id="UP000628775">
    <property type="component" value="Unassembled WGS sequence"/>
</dbReference>
<evidence type="ECO:0000256" key="2">
    <source>
        <dbReference type="SAM" id="Phobius"/>
    </source>
</evidence>
<comment type="caution">
    <text evidence="3">The sequence shown here is derived from an EMBL/GenBank/DDBJ whole genome shotgun (WGS) entry which is preliminary data.</text>
</comment>
<dbReference type="Pfam" id="PF12732">
    <property type="entry name" value="YtxH"/>
    <property type="match status" value="1"/>
</dbReference>
<feature type="region of interest" description="Disordered" evidence="1">
    <location>
        <begin position="88"/>
        <end position="124"/>
    </location>
</feature>
<proteinExistence type="predicted"/>
<evidence type="ECO:0000256" key="1">
    <source>
        <dbReference type="SAM" id="MobiDB-lite"/>
    </source>
</evidence>
<keyword evidence="2" id="KW-0472">Membrane</keyword>
<name>A0A8J2YN55_9BACL</name>
<feature type="transmembrane region" description="Helical" evidence="2">
    <location>
        <begin position="13"/>
        <end position="32"/>
    </location>
</feature>
<feature type="compositionally biased region" description="Basic and acidic residues" evidence="1">
    <location>
        <begin position="107"/>
        <end position="124"/>
    </location>
</feature>
<reference evidence="3" key="1">
    <citation type="journal article" date="2014" name="Int. J. Syst. Evol. Microbiol.">
        <title>Complete genome sequence of Corynebacterium casei LMG S-19264T (=DSM 44701T), isolated from a smear-ripened cheese.</title>
        <authorList>
            <consortium name="US DOE Joint Genome Institute (JGI-PGF)"/>
            <person name="Walter F."/>
            <person name="Albersmeier A."/>
            <person name="Kalinowski J."/>
            <person name="Ruckert C."/>
        </authorList>
    </citation>
    <scope>NUCLEOTIDE SEQUENCE</scope>
    <source>
        <strain evidence="3">CGMCC 1.15371</strain>
    </source>
</reference>